<dbReference type="InterPro" id="IPR042776">
    <property type="entry name" value="Ribosomal_mL53_fung"/>
</dbReference>
<reference evidence="7 8" key="1">
    <citation type="journal article" date="2014" name="BMC Genomics">
        <title>Genome sequencing of four Aureobasidium pullulans varieties: biotechnological potential, stress tolerance, and description of new species.</title>
        <authorList>
            <person name="Gostin Ar C."/>
            <person name="Ohm R.A."/>
            <person name="Kogej T."/>
            <person name="Sonjak S."/>
            <person name="Turk M."/>
            <person name="Zajc J."/>
            <person name="Zalar P."/>
            <person name="Grube M."/>
            <person name="Sun H."/>
            <person name="Han J."/>
            <person name="Sharma A."/>
            <person name="Chiniquy J."/>
            <person name="Ngan C.Y."/>
            <person name="Lipzen A."/>
            <person name="Barry K."/>
            <person name="Grigoriev I.V."/>
            <person name="Gunde-Cimerman N."/>
        </authorList>
    </citation>
    <scope>NUCLEOTIDE SEQUENCE [LARGE SCALE GENOMIC DNA]</scope>
    <source>
        <strain evidence="7 8">CBS 110374</strain>
    </source>
</reference>
<sequence>MITRFLTSVSTAFSPFNPKSGKTARNFLALLPPNARSTMKIDIKQLSKADANKPALLALKFKDGKEMNLDLDTLKIKDIMTEVDRHSRMLGRKEELAG</sequence>
<dbReference type="Proteomes" id="UP000030672">
    <property type="component" value="Unassembled WGS sequence"/>
</dbReference>
<keyword evidence="8" id="KW-1185">Reference proteome</keyword>
<dbReference type="GO" id="GO:0003735">
    <property type="term" value="F:structural constituent of ribosome"/>
    <property type="evidence" value="ECO:0007669"/>
    <property type="project" value="TreeGrafter"/>
</dbReference>
<protein>
    <recommendedName>
        <fullName evidence="6">Large ribosomal subunit protein mL53</fullName>
    </recommendedName>
</protein>
<proteinExistence type="inferred from homology"/>
<comment type="similarity">
    <text evidence="2">Belongs to the mitochondrion-specific ribosomal protein mL53 family.</text>
</comment>
<comment type="subcellular location">
    <subcellularLocation>
        <location evidence="1">Mitochondrion</location>
    </subcellularLocation>
</comment>
<evidence type="ECO:0000256" key="6">
    <source>
        <dbReference type="ARBA" id="ARBA00035180"/>
    </source>
</evidence>
<dbReference type="RefSeq" id="XP_040882173.1">
    <property type="nucleotide sequence ID" value="XM_041025967.1"/>
</dbReference>
<gene>
    <name evidence="7" type="ORF">M437DRAFT_73089</name>
</gene>
<dbReference type="Pfam" id="PF10780">
    <property type="entry name" value="MRP_L53"/>
    <property type="match status" value="1"/>
</dbReference>
<dbReference type="AlphaFoldDB" id="A0A074VWJ8"/>
<dbReference type="GeneID" id="63919340"/>
<evidence type="ECO:0000313" key="8">
    <source>
        <dbReference type="Proteomes" id="UP000030672"/>
    </source>
</evidence>
<keyword evidence="3" id="KW-0689">Ribosomal protein</keyword>
<dbReference type="PANTHER" id="PTHR28236:SF1">
    <property type="entry name" value="LARGE RIBOSOMAL SUBUNIT PROTEIN ML53"/>
    <property type="match status" value="1"/>
</dbReference>
<dbReference type="Gene3D" id="3.40.30.10">
    <property type="entry name" value="Glutaredoxin"/>
    <property type="match status" value="1"/>
</dbReference>
<accession>A0A074VWJ8</accession>
<dbReference type="EMBL" id="KL584827">
    <property type="protein sequence ID" value="KEQ65150.1"/>
    <property type="molecule type" value="Genomic_DNA"/>
</dbReference>
<evidence type="ECO:0000256" key="2">
    <source>
        <dbReference type="ARBA" id="ARBA00005557"/>
    </source>
</evidence>
<dbReference type="GO" id="GO:0005762">
    <property type="term" value="C:mitochondrial large ribosomal subunit"/>
    <property type="evidence" value="ECO:0007669"/>
    <property type="project" value="TreeGrafter"/>
</dbReference>
<dbReference type="HOGENOM" id="CLU_131037_1_0_1"/>
<organism evidence="7 8">
    <name type="scientific">Aureobasidium melanogenum (strain CBS 110374)</name>
    <name type="common">Aureobasidium pullulans var. melanogenum</name>
    <dbReference type="NCBI Taxonomy" id="1043003"/>
    <lineage>
        <taxon>Eukaryota</taxon>
        <taxon>Fungi</taxon>
        <taxon>Dikarya</taxon>
        <taxon>Ascomycota</taxon>
        <taxon>Pezizomycotina</taxon>
        <taxon>Dothideomycetes</taxon>
        <taxon>Dothideomycetidae</taxon>
        <taxon>Dothideales</taxon>
        <taxon>Saccotheciaceae</taxon>
        <taxon>Aureobasidium</taxon>
    </lineage>
</organism>
<evidence type="ECO:0000256" key="1">
    <source>
        <dbReference type="ARBA" id="ARBA00004173"/>
    </source>
</evidence>
<keyword evidence="4" id="KW-0496">Mitochondrion</keyword>
<dbReference type="PANTHER" id="PTHR28236">
    <property type="entry name" value="54S RIBOSOMAL PROTEIN L44, MITOCHONDRIAL"/>
    <property type="match status" value="1"/>
</dbReference>
<dbReference type="InterPro" id="IPR019716">
    <property type="entry name" value="Ribosomal_mL53"/>
</dbReference>
<dbReference type="STRING" id="1043003.A0A074VWJ8"/>
<keyword evidence="5" id="KW-0687">Ribonucleoprotein</keyword>
<evidence type="ECO:0000256" key="4">
    <source>
        <dbReference type="ARBA" id="ARBA00023128"/>
    </source>
</evidence>
<name>A0A074VWJ8_AURM1</name>
<evidence type="ECO:0000313" key="7">
    <source>
        <dbReference type="EMBL" id="KEQ65150.1"/>
    </source>
</evidence>
<evidence type="ECO:0000256" key="3">
    <source>
        <dbReference type="ARBA" id="ARBA00022980"/>
    </source>
</evidence>
<evidence type="ECO:0000256" key="5">
    <source>
        <dbReference type="ARBA" id="ARBA00023274"/>
    </source>
</evidence>